<evidence type="ECO:0000313" key="1">
    <source>
        <dbReference type="EMBL" id="KAF4977671.1"/>
    </source>
</evidence>
<proteinExistence type="predicted"/>
<accession>A0A8H4XKG8</accession>
<organism evidence="1 2">
    <name type="scientific">Fusarium zealandicum</name>
    <dbReference type="NCBI Taxonomy" id="1053134"/>
    <lineage>
        <taxon>Eukaryota</taxon>
        <taxon>Fungi</taxon>
        <taxon>Dikarya</taxon>
        <taxon>Ascomycota</taxon>
        <taxon>Pezizomycotina</taxon>
        <taxon>Sordariomycetes</taxon>
        <taxon>Hypocreomycetidae</taxon>
        <taxon>Hypocreales</taxon>
        <taxon>Nectriaceae</taxon>
        <taxon>Fusarium</taxon>
        <taxon>Fusarium staphyleae species complex</taxon>
    </lineage>
</organism>
<dbReference type="OrthoDB" id="4966669at2759"/>
<reference evidence="1" key="1">
    <citation type="journal article" date="2020" name="BMC Genomics">
        <title>Correction to: Identification and distribution of gene clusters required for synthesis of sphingolipid metabolism inhibitors in diverse species of the filamentous fungus Fusarium.</title>
        <authorList>
            <person name="Kim H.S."/>
            <person name="Lohmar J.M."/>
            <person name="Busman M."/>
            <person name="Brown D.W."/>
            <person name="Naumann T.A."/>
            <person name="Divon H.H."/>
            <person name="Lysoe E."/>
            <person name="Uhlig S."/>
            <person name="Proctor R.H."/>
        </authorList>
    </citation>
    <scope>NUCLEOTIDE SEQUENCE</scope>
    <source>
        <strain evidence="1">NRRL 22465</strain>
    </source>
</reference>
<gene>
    <name evidence="1" type="ORF">FZEAL_5836</name>
</gene>
<dbReference type="AlphaFoldDB" id="A0A8H4XKG8"/>
<dbReference type="EMBL" id="JABEYC010000423">
    <property type="protein sequence ID" value="KAF4977671.1"/>
    <property type="molecule type" value="Genomic_DNA"/>
</dbReference>
<protein>
    <submittedName>
        <fullName evidence="1">Uncharacterized protein</fullName>
    </submittedName>
</protein>
<sequence length="94" mass="10484">MSDLLDITTEIRSDHTHWVCKNSQTTIGGNTCDVRNEMSTEECTGCADRRDVGAEAQDISGENIGRLIAVASLGSMYEEYWEYIPRLTNGHLTE</sequence>
<comment type="caution">
    <text evidence="1">The sequence shown here is derived from an EMBL/GenBank/DDBJ whole genome shotgun (WGS) entry which is preliminary data.</text>
</comment>
<evidence type="ECO:0000313" key="2">
    <source>
        <dbReference type="Proteomes" id="UP000635477"/>
    </source>
</evidence>
<reference evidence="1" key="2">
    <citation type="submission" date="2020-05" db="EMBL/GenBank/DDBJ databases">
        <authorList>
            <person name="Kim H.-S."/>
            <person name="Proctor R.H."/>
            <person name="Brown D.W."/>
        </authorList>
    </citation>
    <scope>NUCLEOTIDE SEQUENCE</scope>
    <source>
        <strain evidence="1">NRRL 22465</strain>
    </source>
</reference>
<name>A0A8H4XKG8_9HYPO</name>
<dbReference type="Proteomes" id="UP000635477">
    <property type="component" value="Unassembled WGS sequence"/>
</dbReference>
<keyword evidence="2" id="KW-1185">Reference proteome</keyword>